<keyword evidence="2" id="KW-1185">Reference proteome</keyword>
<sequence>MITEFWSIWQSIRTDYKWHLKVQQLHEEYGDFVRIRPREISIKHPDAVHDIYGLTTKSNSQRRRIWDEAFTAKALDGYETRLQSHCDDLCAQLASSNSTPINVTDLCEFFGYDVMSGLLVSASFHQLRSSTASFVLNQFKYGRALCTLLCVPWLFRLIQTLPMTKRLRTNWIAWCIHQLETRLGECSY</sequence>
<name>A0ACB5SQ41_9PEZI</name>
<dbReference type="Proteomes" id="UP001165186">
    <property type="component" value="Unassembled WGS sequence"/>
</dbReference>
<evidence type="ECO:0000313" key="1">
    <source>
        <dbReference type="EMBL" id="GME50120.1"/>
    </source>
</evidence>
<proteinExistence type="predicted"/>
<evidence type="ECO:0000313" key="2">
    <source>
        <dbReference type="Proteomes" id="UP001165186"/>
    </source>
</evidence>
<comment type="caution">
    <text evidence="1">The sequence shown here is derived from an EMBL/GenBank/DDBJ whole genome shotgun (WGS) entry which is preliminary data.</text>
</comment>
<gene>
    <name evidence="1" type="primary">g12677</name>
    <name evidence="1" type="ORF">NpPPO83_00012677</name>
</gene>
<accession>A0ACB5SQ41</accession>
<dbReference type="EMBL" id="BSXG01000161">
    <property type="protein sequence ID" value="GME50120.1"/>
    <property type="molecule type" value="Genomic_DNA"/>
</dbReference>
<reference evidence="1" key="1">
    <citation type="submission" date="2024-09" db="EMBL/GenBank/DDBJ databases">
        <title>Draft Genome Sequences of Neofusicoccum parvum.</title>
        <authorList>
            <person name="Ashida A."/>
            <person name="Camagna M."/>
            <person name="Tanaka A."/>
            <person name="Takemoto D."/>
        </authorList>
    </citation>
    <scope>NUCLEOTIDE SEQUENCE</scope>
    <source>
        <strain evidence="1">PPO83</strain>
    </source>
</reference>
<protein>
    <submittedName>
        <fullName evidence="1">Uncharacterized protein K452DRAFT_242083</fullName>
    </submittedName>
</protein>
<organism evidence="1 2">
    <name type="scientific">Neofusicoccum parvum</name>
    <dbReference type="NCBI Taxonomy" id="310453"/>
    <lineage>
        <taxon>Eukaryota</taxon>
        <taxon>Fungi</taxon>
        <taxon>Dikarya</taxon>
        <taxon>Ascomycota</taxon>
        <taxon>Pezizomycotina</taxon>
        <taxon>Dothideomycetes</taxon>
        <taxon>Dothideomycetes incertae sedis</taxon>
        <taxon>Botryosphaeriales</taxon>
        <taxon>Botryosphaeriaceae</taxon>
        <taxon>Neofusicoccum</taxon>
    </lineage>
</organism>